<dbReference type="SUPFAM" id="SSF56112">
    <property type="entry name" value="Protein kinase-like (PK-like)"/>
    <property type="match status" value="1"/>
</dbReference>
<feature type="compositionally biased region" description="Basic residues" evidence="1">
    <location>
        <begin position="116"/>
        <end position="128"/>
    </location>
</feature>
<organism evidence="2">
    <name type="scientific">viral metagenome</name>
    <dbReference type="NCBI Taxonomy" id="1070528"/>
    <lineage>
        <taxon>unclassified sequences</taxon>
        <taxon>metagenomes</taxon>
        <taxon>organismal metagenomes</taxon>
    </lineage>
</organism>
<evidence type="ECO:0008006" key="3">
    <source>
        <dbReference type="Google" id="ProtNLM"/>
    </source>
</evidence>
<name>A0A6C0LUD3_9ZZZZ</name>
<proteinExistence type="predicted"/>
<dbReference type="AlphaFoldDB" id="A0A6C0LUD3"/>
<feature type="compositionally biased region" description="Basic residues" evidence="1">
    <location>
        <begin position="89"/>
        <end position="98"/>
    </location>
</feature>
<evidence type="ECO:0000313" key="2">
    <source>
        <dbReference type="EMBL" id="QHU34000.1"/>
    </source>
</evidence>
<feature type="compositionally biased region" description="Basic residues" evidence="1">
    <location>
        <begin position="59"/>
        <end position="74"/>
    </location>
</feature>
<accession>A0A6C0LUD3</accession>
<evidence type="ECO:0000256" key="1">
    <source>
        <dbReference type="SAM" id="MobiDB-lite"/>
    </source>
</evidence>
<reference evidence="2" key="1">
    <citation type="journal article" date="2020" name="Nature">
        <title>Giant virus diversity and host interactions through global metagenomics.</title>
        <authorList>
            <person name="Schulz F."/>
            <person name="Roux S."/>
            <person name="Paez-Espino D."/>
            <person name="Jungbluth S."/>
            <person name="Walsh D.A."/>
            <person name="Denef V.J."/>
            <person name="McMahon K.D."/>
            <person name="Konstantinidis K.T."/>
            <person name="Eloe-Fadrosh E.A."/>
            <person name="Kyrpides N.C."/>
            <person name="Woyke T."/>
        </authorList>
    </citation>
    <scope>NUCLEOTIDE SEQUENCE</scope>
    <source>
        <strain evidence="2">GVMAG-S-1016704-142</strain>
    </source>
</reference>
<feature type="region of interest" description="Disordered" evidence="1">
    <location>
        <begin position="32"/>
        <end position="139"/>
    </location>
</feature>
<dbReference type="Gene3D" id="1.10.510.10">
    <property type="entry name" value="Transferase(Phosphotransferase) domain 1"/>
    <property type="match status" value="1"/>
</dbReference>
<dbReference type="EMBL" id="MN740566">
    <property type="protein sequence ID" value="QHU34000.1"/>
    <property type="molecule type" value="Genomic_DNA"/>
</dbReference>
<sequence>MNNTKILNDKTGRYVLKSGKIGQLLLKSKCKDSGKELDQRTNKCVSPCKAGKVRDPVTKRCRSPKKKSGPKKKSPSPCKAGKVRDPVTKRCRSPKKKSPSPCKAGKVRDSVTKRCGSPKKKSGPKKKPPSPCKAGKVRDPVTKRCKAQIPTQPPTAVKGILEKCSVTNHWKQNRKKVLALGSVGVVYQVCSIGNCDYILKEQDLDDEFLREVDILKRLKGWEHAPKVYGIWKCKGKGYIMEEMLIPYKYKKVDMLRKLQDILAKLYDKGISFPDCHTGNVMMRKDGTVVLIDFGWSEYFPYKTSTSTYGYLSESLMRPVTLDEVKIWETSNLMDDFGTRKQYKDATVLLDQMIKKEV</sequence>
<dbReference type="InterPro" id="IPR011009">
    <property type="entry name" value="Kinase-like_dom_sf"/>
</dbReference>
<protein>
    <recommendedName>
        <fullName evidence="3">Protein kinase domain-containing protein</fullName>
    </recommendedName>
</protein>
<feature type="compositionally biased region" description="Basic and acidic residues" evidence="1">
    <location>
        <begin position="32"/>
        <end position="41"/>
    </location>
</feature>